<sequence length="91" mass="10515">MHSSNQVTENQQPLLELLDKADSIEVDGELFRNFKNHGVVLILRSKKSRRRLFFYTDEIKKAVFDLASRSWNIPDDDNKVRSLKVNLVVGA</sequence>
<dbReference type="AlphaFoldDB" id="A0A2T3KKV5"/>
<organism evidence="1 2">
    <name type="scientific">Photobacterium kishitanii</name>
    <dbReference type="NCBI Taxonomy" id="318456"/>
    <lineage>
        <taxon>Bacteria</taxon>
        <taxon>Pseudomonadati</taxon>
        <taxon>Pseudomonadota</taxon>
        <taxon>Gammaproteobacteria</taxon>
        <taxon>Vibrionales</taxon>
        <taxon>Vibrionaceae</taxon>
        <taxon>Photobacterium</taxon>
    </lineage>
</organism>
<dbReference type="EMBL" id="PYNF01000003">
    <property type="protein sequence ID" value="PSV00354.1"/>
    <property type="molecule type" value="Genomic_DNA"/>
</dbReference>
<gene>
    <name evidence="1" type="ORF">C9J27_04300</name>
</gene>
<evidence type="ECO:0000313" key="2">
    <source>
        <dbReference type="Proteomes" id="UP000241426"/>
    </source>
</evidence>
<protein>
    <submittedName>
        <fullName evidence="1">Uncharacterized protein</fullName>
    </submittedName>
</protein>
<dbReference type="Proteomes" id="UP000241426">
    <property type="component" value="Unassembled WGS sequence"/>
</dbReference>
<accession>A0A2T3KKV5</accession>
<comment type="caution">
    <text evidence="1">The sequence shown here is derived from an EMBL/GenBank/DDBJ whole genome shotgun (WGS) entry which is preliminary data.</text>
</comment>
<name>A0A2T3KKV5_9GAMM</name>
<reference evidence="1 2" key="1">
    <citation type="submission" date="2018-01" db="EMBL/GenBank/DDBJ databases">
        <title>Whole genome sequencing of Histamine producing bacteria.</title>
        <authorList>
            <person name="Butler K."/>
        </authorList>
    </citation>
    <scope>NUCLEOTIDE SEQUENCE [LARGE SCALE GENOMIC DNA]</scope>
    <source>
        <strain evidence="1 2">FS-7.2</strain>
    </source>
</reference>
<dbReference type="RefSeq" id="WP_107288984.1">
    <property type="nucleotide sequence ID" value="NZ_PYNF01000003.1"/>
</dbReference>
<evidence type="ECO:0000313" key="1">
    <source>
        <dbReference type="EMBL" id="PSV00354.1"/>
    </source>
</evidence>
<proteinExistence type="predicted"/>